<evidence type="ECO:0000313" key="2">
    <source>
        <dbReference type="EMBL" id="KAB1274063.1"/>
    </source>
</evidence>
<evidence type="ECO:0008006" key="4">
    <source>
        <dbReference type="Google" id="ProtNLM"/>
    </source>
</evidence>
<proteinExistence type="predicted"/>
<dbReference type="Proteomes" id="UP000299084">
    <property type="component" value="Unassembled WGS sequence"/>
</dbReference>
<accession>A0A5N4DS98</accession>
<evidence type="ECO:0000313" key="3">
    <source>
        <dbReference type="Proteomes" id="UP000299084"/>
    </source>
</evidence>
<feature type="signal peptide" evidence="1">
    <location>
        <begin position="1"/>
        <end position="29"/>
    </location>
</feature>
<dbReference type="AlphaFoldDB" id="A0A5N4DS98"/>
<keyword evidence="3" id="KW-1185">Reference proteome</keyword>
<organism evidence="2 3">
    <name type="scientific">Camelus dromedarius</name>
    <name type="common">Dromedary</name>
    <name type="synonym">Arabian camel</name>
    <dbReference type="NCBI Taxonomy" id="9838"/>
    <lineage>
        <taxon>Eukaryota</taxon>
        <taxon>Metazoa</taxon>
        <taxon>Chordata</taxon>
        <taxon>Craniata</taxon>
        <taxon>Vertebrata</taxon>
        <taxon>Euteleostomi</taxon>
        <taxon>Mammalia</taxon>
        <taxon>Eutheria</taxon>
        <taxon>Laurasiatheria</taxon>
        <taxon>Artiodactyla</taxon>
        <taxon>Tylopoda</taxon>
        <taxon>Camelidae</taxon>
        <taxon>Camelus</taxon>
    </lineage>
</organism>
<feature type="chain" id="PRO_5024374857" description="Secreted protein" evidence="1">
    <location>
        <begin position="30"/>
        <end position="90"/>
    </location>
</feature>
<reference evidence="2 3" key="1">
    <citation type="journal article" date="2019" name="Mol. Ecol. Resour.">
        <title>Improving Illumina assemblies with Hi-C and long reads: an example with the North African dromedary.</title>
        <authorList>
            <person name="Elbers J.P."/>
            <person name="Rogers M.F."/>
            <person name="Perelman P.L."/>
            <person name="Proskuryakova A.A."/>
            <person name="Serdyukova N.A."/>
            <person name="Johnson W.E."/>
            <person name="Horin P."/>
            <person name="Corander J."/>
            <person name="Murphy D."/>
            <person name="Burger P.A."/>
        </authorList>
    </citation>
    <scope>NUCLEOTIDE SEQUENCE [LARGE SCALE GENOMIC DNA]</scope>
    <source>
        <strain evidence="2">Drom800</strain>
        <tissue evidence="2">Blood</tissue>
    </source>
</reference>
<name>A0A5N4DS98_CAMDR</name>
<comment type="caution">
    <text evidence="2">The sequence shown here is derived from an EMBL/GenBank/DDBJ whole genome shotgun (WGS) entry which is preliminary data.</text>
</comment>
<evidence type="ECO:0000256" key="1">
    <source>
        <dbReference type="SAM" id="SignalP"/>
    </source>
</evidence>
<protein>
    <recommendedName>
        <fullName evidence="4">Secreted protein</fullName>
    </recommendedName>
</protein>
<gene>
    <name evidence="2" type="ORF">Cadr_000011941</name>
</gene>
<dbReference type="EMBL" id="JWIN03000009">
    <property type="protein sequence ID" value="KAB1274063.1"/>
    <property type="molecule type" value="Genomic_DNA"/>
</dbReference>
<sequence>MFPRLPGGACGHPWSLPVCVCVCVCVSVSQESDFAHWPCSFLPPSPPLPPPPPPPPRFPSFPMSPFYHLVFGLVLPQASFSREPGGDQGE</sequence>
<keyword evidence="1" id="KW-0732">Signal</keyword>